<dbReference type="CDD" id="cd00093">
    <property type="entry name" value="HTH_XRE"/>
    <property type="match status" value="1"/>
</dbReference>
<dbReference type="InterPro" id="IPR050807">
    <property type="entry name" value="TransReg_Diox_bact_type"/>
</dbReference>
<dbReference type="GO" id="GO:0003700">
    <property type="term" value="F:DNA-binding transcription factor activity"/>
    <property type="evidence" value="ECO:0007669"/>
    <property type="project" value="TreeGrafter"/>
</dbReference>
<dbReference type="EMBL" id="VEPV01000007">
    <property type="protein sequence ID" value="TNP12978.1"/>
    <property type="molecule type" value="Genomic_DNA"/>
</dbReference>
<evidence type="ECO:0000259" key="2">
    <source>
        <dbReference type="PROSITE" id="PS50943"/>
    </source>
</evidence>
<dbReference type="Pfam" id="PF01381">
    <property type="entry name" value="HTH_3"/>
    <property type="match status" value="1"/>
</dbReference>
<dbReference type="SMART" id="SM00530">
    <property type="entry name" value="HTH_XRE"/>
    <property type="match status" value="1"/>
</dbReference>
<proteinExistence type="predicted"/>
<gene>
    <name evidence="3" type="ORF">FHY71_18710</name>
</gene>
<feature type="domain" description="HTH cro/C1-type" evidence="2">
    <location>
        <begin position="12"/>
        <end position="66"/>
    </location>
</feature>
<dbReference type="SUPFAM" id="SSF47413">
    <property type="entry name" value="lambda repressor-like DNA-binding domains"/>
    <property type="match status" value="1"/>
</dbReference>
<dbReference type="PANTHER" id="PTHR46797:SF24">
    <property type="entry name" value="DNA-BINDING PHAGE PROTEIN"/>
    <property type="match status" value="1"/>
</dbReference>
<reference evidence="3 4" key="1">
    <citation type="submission" date="2019-06" db="EMBL/GenBank/DDBJ databases">
        <title>Biocontrol Bacillus strains from Vietnam.</title>
        <authorList>
            <person name="Borriss R."/>
            <person name="Lasch P."/>
            <person name="Thanh Tam L.T."/>
            <person name="Luong P.T."/>
            <person name="Phuong Thao L.T."/>
            <person name="Kim Chung L.T."/>
        </authorList>
    </citation>
    <scope>NUCLEOTIDE SEQUENCE [LARGE SCALE GENOMIC DNA]</scope>
    <source>
        <strain evidence="3 4">SN1</strain>
    </source>
</reference>
<dbReference type="RefSeq" id="WP_001279278.1">
    <property type="nucleotide sequence ID" value="NZ_JARMPS010000108.1"/>
</dbReference>
<dbReference type="PROSITE" id="PS50943">
    <property type="entry name" value="HTH_CROC1"/>
    <property type="match status" value="1"/>
</dbReference>
<dbReference type="InterPro" id="IPR010982">
    <property type="entry name" value="Lambda_DNA-bd_dom_sf"/>
</dbReference>
<dbReference type="Proteomes" id="UP000312495">
    <property type="component" value="Unassembled WGS sequence"/>
</dbReference>
<dbReference type="Gene3D" id="1.10.260.40">
    <property type="entry name" value="lambda repressor-like DNA-binding domains"/>
    <property type="match status" value="1"/>
</dbReference>
<sequence length="119" mass="13686">MSDFLKLVGENIRFLRKKRGLTQEELAEQINLQQAYIGGVERGERNISMLTLQKIAVGLEVSPDEVLNFSNVNLIDNPQREESLSIITSLLHQKNVNELQFILKFLYNFSEFVESNSNK</sequence>
<comment type="caution">
    <text evidence="3">The sequence shown here is derived from an EMBL/GenBank/DDBJ whole genome shotgun (WGS) entry which is preliminary data.</text>
</comment>
<dbReference type="PANTHER" id="PTHR46797">
    <property type="entry name" value="HTH-TYPE TRANSCRIPTIONAL REGULATOR"/>
    <property type="match status" value="1"/>
</dbReference>
<organism evidence="3 4">
    <name type="scientific">Bacillus tropicus</name>
    <dbReference type="NCBI Taxonomy" id="2026188"/>
    <lineage>
        <taxon>Bacteria</taxon>
        <taxon>Bacillati</taxon>
        <taxon>Bacillota</taxon>
        <taxon>Bacilli</taxon>
        <taxon>Bacillales</taxon>
        <taxon>Bacillaceae</taxon>
        <taxon>Bacillus</taxon>
        <taxon>Bacillus cereus group</taxon>
    </lineage>
</organism>
<dbReference type="GO" id="GO:0003677">
    <property type="term" value="F:DNA binding"/>
    <property type="evidence" value="ECO:0007669"/>
    <property type="project" value="UniProtKB-KW"/>
</dbReference>
<name>A0A5C5A2L8_9BACI</name>
<evidence type="ECO:0000313" key="3">
    <source>
        <dbReference type="EMBL" id="TNP12978.1"/>
    </source>
</evidence>
<dbReference type="InterPro" id="IPR001387">
    <property type="entry name" value="Cro/C1-type_HTH"/>
</dbReference>
<dbReference type="GeneID" id="99618898"/>
<dbReference type="GO" id="GO:0005829">
    <property type="term" value="C:cytosol"/>
    <property type="evidence" value="ECO:0007669"/>
    <property type="project" value="TreeGrafter"/>
</dbReference>
<evidence type="ECO:0000256" key="1">
    <source>
        <dbReference type="ARBA" id="ARBA00023125"/>
    </source>
</evidence>
<dbReference type="AlphaFoldDB" id="A0A5C5A2L8"/>
<accession>A0A5C5A2L8</accession>
<evidence type="ECO:0000313" key="4">
    <source>
        <dbReference type="Proteomes" id="UP000312495"/>
    </source>
</evidence>
<keyword evidence="1" id="KW-0238">DNA-binding</keyword>
<protein>
    <submittedName>
        <fullName evidence="3">Helix-turn-helix transcriptional regulator</fullName>
    </submittedName>
</protein>
<dbReference type="SMR" id="A0A5C5A2L8"/>